<evidence type="ECO:0000256" key="1">
    <source>
        <dbReference type="ARBA" id="ARBA00006442"/>
    </source>
</evidence>
<dbReference type="PRINTS" id="PR00368">
    <property type="entry name" value="FADPNR"/>
</dbReference>
<dbReference type="GO" id="GO:0005737">
    <property type="term" value="C:cytoplasm"/>
    <property type="evidence" value="ECO:0007669"/>
    <property type="project" value="TreeGrafter"/>
</dbReference>
<evidence type="ECO:0000259" key="5">
    <source>
        <dbReference type="Pfam" id="PF07992"/>
    </source>
</evidence>
<dbReference type="PANTHER" id="PTHR43735:SF3">
    <property type="entry name" value="FERROPTOSIS SUPPRESSOR PROTEIN 1"/>
    <property type="match status" value="1"/>
</dbReference>
<organism evidence="6 7">
    <name type="scientific">Rhodotorula mucilaginosa</name>
    <name type="common">Yeast</name>
    <name type="synonym">Rhodotorula rubra</name>
    <dbReference type="NCBI Taxonomy" id="5537"/>
    <lineage>
        <taxon>Eukaryota</taxon>
        <taxon>Fungi</taxon>
        <taxon>Dikarya</taxon>
        <taxon>Basidiomycota</taxon>
        <taxon>Pucciniomycotina</taxon>
        <taxon>Microbotryomycetes</taxon>
        <taxon>Sporidiobolales</taxon>
        <taxon>Sporidiobolaceae</taxon>
        <taxon>Rhodotorula</taxon>
    </lineage>
</organism>
<dbReference type="Proteomes" id="UP000777482">
    <property type="component" value="Unassembled WGS sequence"/>
</dbReference>
<reference evidence="6 7" key="1">
    <citation type="submission" date="2020-11" db="EMBL/GenBank/DDBJ databases">
        <title>Kefir isolates.</title>
        <authorList>
            <person name="Marcisauskas S."/>
            <person name="Kim Y."/>
            <person name="Blasche S."/>
        </authorList>
    </citation>
    <scope>NUCLEOTIDE SEQUENCE [LARGE SCALE GENOMIC DNA]</scope>
    <source>
        <strain evidence="6 7">KR</strain>
    </source>
</reference>
<name>A0A9P6W5Y6_RHOMI</name>
<dbReference type="GO" id="GO:0050660">
    <property type="term" value="F:flavin adenine dinucleotide binding"/>
    <property type="evidence" value="ECO:0007669"/>
    <property type="project" value="TreeGrafter"/>
</dbReference>
<evidence type="ECO:0000256" key="4">
    <source>
        <dbReference type="ARBA" id="ARBA00023002"/>
    </source>
</evidence>
<dbReference type="OrthoDB" id="202203at2759"/>
<dbReference type="Gene3D" id="3.50.50.100">
    <property type="match status" value="1"/>
</dbReference>
<keyword evidence="4" id="KW-0560">Oxidoreductase</keyword>
<evidence type="ECO:0000313" key="6">
    <source>
        <dbReference type="EMBL" id="KAG0663538.1"/>
    </source>
</evidence>
<dbReference type="AlphaFoldDB" id="A0A9P6W5Y6"/>
<keyword evidence="2" id="KW-0285">Flavoprotein</keyword>
<evidence type="ECO:0000256" key="2">
    <source>
        <dbReference type="ARBA" id="ARBA00022630"/>
    </source>
</evidence>
<dbReference type="GO" id="GO:0004174">
    <property type="term" value="F:electron-transferring-flavoprotein dehydrogenase activity"/>
    <property type="evidence" value="ECO:0007669"/>
    <property type="project" value="TreeGrafter"/>
</dbReference>
<dbReference type="SUPFAM" id="SSF51905">
    <property type="entry name" value="FAD/NAD(P)-binding domain"/>
    <property type="match status" value="2"/>
</dbReference>
<evidence type="ECO:0000313" key="7">
    <source>
        <dbReference type="Proteomes" id="UP000777482"/>
    </source>
</evidence>
<sequence length="390" mass="41753">MNQEHKNIVVVGLGLAAAEAVKALIPKLPADHRIVAVAENEGYWPIASLRAAVVPGWEDKPVASVDPLIPRGTQHVLLKGTSVVELREHSVIIDKPHAELGSEIPFEYCILATGSDYPWPCRPRKGASVDEIKSDFRILQTQVESSSSILVVGGGPVGIEFAGEVAAHYNGKAGRAKKQEITIVHAQETYLTERGWKDGFNSSIRSQLDALGVKTIFGAKVDGIPDKTGKVEGGKRDFALSNGQTVTAEFVFLAIGNSPNTQLVQSFDPQAINDSNKLVRVKPSFQLERHPNLFAIGDIADVAESKIYAHAKNHGGVVAANILSLINSASSNSTVDSSLKAYKPGPMLMIVSIGPKGGAGQLFGMVVGSWLAWLAKSRTLFVDAFQKTYA</sequence>
<proteinExistence type="inferred from homology"/>
<keyword evidence="7" id="KW-1185">Reference proteome</keyword>
<evidence type="ECO:0000256" key="3">
    <source>
        <dbReference type="ARBA" id="ARBA00022827"/>
    </source>
</evidence>
<comment type="caution">
    <text evidence="6">The sequence shown here is derived from an EMBL/GenBank/DDBJ whole genome shotgun (WGS) entry which is preliminary data.</text>
</comment>
<feature type="domain" description="FAD/NAD(P)-binding" evidence="5">
    <location>
        <begin position="7"/>
        <end position="305"/>
    </location>
</feature>
<dbReference type="EMBL" id="PUHQ01000019">
    <property type="protein sequence ID" value="KAG0663538.1"/>
    <property type="molecule type" value="Genomic_DNA"/>
</dbReference>
<gene>
    <name evidence="6" type="ORF">C6P46_002434</name>
</gene>
<dbReference type="Pfam" id="PF07992">
    <property type="entry name" value="Pyr_redox_2"/>
    <property type="match status" value="1"/>
</dbReference>
<dbReference type="PRINTS" id="PR00411">
    <property type="entry name" value="PNDRDTASEI"/>
</dbReference>
<protein>
    <recommendedName>
        <fullName evidence="5">FAD/NAD(P)-binding domain-containing protein</fullName>
    </recommendedName>
</protein>
<keyword evidence="3" id="KW-0274">FAD</keyword>
<accession>A0A9P6W5Y6</accession>
<dbReference type="InterPro" id="IPR023753">
    <property type="entry name" value="FAD/NAD-binding_dom"/>
</dbReference>
<dbReference type="InterPro" id="IPR036188">
    <property type="entry name" value="FAD/NAD-bd_sf"/>
</dbReference>
<dbReference type="PANTHER" id="PTHR43735">
    <property type="entry name" value="APOPTOSIS-INDUCING FACTOR 1"/>
    <property type="match status" value="1"/>
</dbReference>
<comment type="similarity">
    <text evidence="1">Belongs to the FAD-dependent oxidoreductase family.</text>
</comment>